<evidence type="ECO:0000313" key="2">
    <source>
        <dbReference type="Proteomes" id="UP001515500"/>
    </source>
</evidence>
<feature type="signal peptide" evidence="1">
    <location>
        <begin position="1"/>
        <end position="24"/>
    </location>
</feature>
<reference evidence="3" key="1">
    <citation type="submission" date="2025-08" db="UniProtKB">
        <authorList>
            <consortium name="RefSeq"/>
        </authorList>
    </citation>
    <scope>IDENTIFICATION</scope>
</reference>
<proteinExistence type="predicted"/>
<keyword evidence="1" id="KW-0732">Signal</keyword>
<evidence type="ECO:0000256" key="1">
    <source>
        <dbReference type="SAM" id="SignalP"/>
    </source>
</evidence>
<dbReference type="Proteomes" id="UP001515500">
    <property type="component" value="Unplaced"/>
</dbReference>
<dbReference type="AlphaFoldDB" id="A0AB40AWQ3"/>
<dbReference type="GeneID" id="120255659"/>
<sequence length="158" mass="17928">MNFKTLILSVSLSLSLGFIVGVGAKRMGDLLEELEHLLRSEGMTREEAVFFKECKDKAIEDFTVGACASSVVAWIASRSLVPCHRFSLSAESGMLAGMWRFNHSLDACVDKILQRDWDRMKFDAQEVDSINRYGTVVRRSVRPNHGRRPNFYEDYVMG</sequence>
<evidence type="ECO:0000313" key="3">
    <source>
        <dbReference type="RefSeq" id="XP_039119365.1"/>
    </source>
</evidence>
<accession>A0AB40AWQ3</accession>
<dbReference type="PANTHER" id="PTHR35986">
    <property type="entry name" value="EXPRESSED PROTEIN"/>
    <property type="match status" value="1"/>
</dbReference>
<dbReference type="PANTHER" id="PTHR35986:SF1">
    <property type="entry name" value="OS10G0430800 PROTEIN"/>
    <property type="match status" value="1"/>
</dbReference>
<keyword evidence="2" id="KW-1185">Reference proteome</keyword>
<feature type="chain" id="PRO_5044210947" evidence="1">
    <location>
        <begin position="25"/>
        <end position="158"/>
    </location>
</feature>
<protein>
    <submittedName>
        <fullName evidence="3">Uncharacterized protein LOC120255659</fullName>
    </submittedName>
</protein>
<dbReference type="RefSeq" id="XP_039119365.1">
    <property type="nucleotide sequence ID" value="XM_039263431.1"/>
</dbReference>
<gene>
    <name evidence="3" type="primary">LOC120255659</name>
</gene>
<organism evidence="2 3">
    <name type="scientific">Dioscorea cayennensis subsp. rotundata</name>
    <name type="common">White Guinea yam</name>
    <name type="synonym">Dioscorea rotundata</name>
    <dbReference type="NCBI Taxonomy" id="55577"/>
    <lineage>
        <taxon>Eukaryota</taxon>
        <taxon>Viridiplantae</taxon>
        <taxon>Streptophyta</taxon>
        <taxon>Embryophyta</taxon>
        <taxon>Tracheophyta</taxon>
        <taxon>Spermatophyta</taxon>
        <taxon>Magnoliopsida</taxon>
        <taxon>Liliopsida</taxon>
        <taxon>Dioscoreales</taxon>
        <taxon>Dioscoreaceae</taxon>
        <taxon>Dioscorea</taxon>
    </lineage>
</organism>
<name>A0AB40AWQ3_DIOCR</name>